<keyword evidence="2" id="KW-1185">Reference proteome</keyword>
<evidence type="ECO:0000313" key="1">
    <source>
        <dbReference type="EMBL" id="KAF7283059.1"/>
    </source>
</evidence>
<gene>
    <name evidence="1" type="ORF">GWI33_001514</name>
</gene>
<protein>
    <submittedName>
        <fullName evidence="1">Uncharacterized protein</fullName>
    </submittedName>
</protein>
<comment type="caution">
    <text evidence="1">The sequence shown here is derived from an EMBL/GenBank/DDBJ whole genome shotgun (WGS) entry which is preliminary data.</text>
</comment>
<dbReference type="Proteomes" id="UP000625711">
    <property type="component" value="Unassembled WGS sequence"/>
</dbReference>
<organism evidence="1 2">
    <name type="scientific">Rhynchophorus ferrugineus</name>
    <name type="common">Red palm weevil</name>
    <name type="synonym">Curculio ferrugineus</name>
    <dbReference type="NCBI Taxonomy" id="354439"/>
    <lineage>
        <taxon>Eukaryota</taxon>
        <taxon>Metazoa</taxon>
        <taxon>Ecdysozoa</taxon>
        <taxon>Arthropoda</taxon>
        <taxon>Hexapoda</taxon>
        <taxon>Insecta</taxon>
        <taxon>Pterygota</taxon>
        <taxon>Neoptera</taxon>
        <taxon>Endopterygota</taxon>
        <taxon>Coleoptera</taxon>
        <taxon>Polyphaga</taxon>
        <taxon>Cucujiformia</taxon>
        <taxon>Curculionidae</taxon>
        <taxon>Dryophthorinae</taxon>
        <taxon>Rhynchophorus</taxon>
    </lineage>
</organism>
<sequence length="101" mass="11475">MVFFHSVTDLGPHLTRHSNAKVADFERLQAPKVVVLSVTSPAILPHRIPRFGNGTARGRRRKNLCQKQMEKEVAFYLGYGTGLLRWSIDKGQSKISMFYSK</sequence>
<reference evidence="1" key="1">
    <citation type="submission" date="2020-08" db="EMBL/GenBank/DDBJ databases">
        <title>Genome sequencing and assembly of the red palm weevil Rhynchophorus ferrugineus.</title>
        <authorList>
            <person name="Dias G.B."/>
            <person name="Bergman C.M."/>
            <person name="Manee M."/>
        </authorList>
    </citation>
    <scope>NUCLEOTIDE SEQUENCE</scope>
    <source>
        <strain evidence="1">AA-2017</strain>
        <tissue evidence="1">Whole larva</tissue>
    </source>
</reference>
<dbReference type="EMBL" id="JAACXV010000141">
    <property type="protein sequence ID" value="KAF7283059.1"/>
    <property type="molecule type" value="Genomic_DNA"/>
</dbReference>
<evidence type="ECO:0000313" key="2">
    <source>
        <dbReference type="Proteomes" id="UP000625711"/>
    </source>
</evidence>
<proteinExistence type="predicted"/>
<dbReference type="AlphaFoldDB" id="A0A834IL81"/>
<name>A0A834IL81_RHYFE</name>
<accession>A0A834IL81</accession>